<dbReference type="InterPro" id="IPR002401">
    <property type="entry name" value="Cyt_P450_E_grp-I"/>
</dbReference>
<protein>
    <recommendedName>
        <fullName evidence="9">Cytochrome P450</fullName>
    </recommendedName>
</protein>
<evidence type="ECO:0000256" key="1">
    <source>
        <dbReference type="ARBA" id="ARBA00001971"/>
    </source>
</evidence>
<dbReference type="InterPro" id="IPR001128">
    <property type="entry name" value="Cyt_P450"/>
</dbReference>
<dbReference type="Pfam" id="PF00067">
    <property type="entry name" value="p450"/>
    <property type="match status" value="1"/>
</dbReference>
<keyword evidence="6" id="KW-0472">Membrane</keyword>
<evidence type="ECO:0000313" key="8">
    <source>
        <dbReference type="Proteomes" id="UP001583186"/>
    </source>
</evidence>
<comment type="cofactor">
    <cofactor evidence="1">
        <name>heme</name>
        <dbReference type="ChEBI" id="CHEBI:30413"/>
    </cofactor>
</comment>
<feature type="transmembrane region" description="Helical" evidence="6">
    <location>
        <begin position="38"/>
        <end position="60"/>
    </location>
</feature>
<keyword evidence="5" id="KW-0408">Iron</keyword>
<evidence type="ECO:0000313" key="7">
    <source>
        <dbReference type="EMBL" id="KAL1893279.1"/>
    </source>
</evidence>
<keyword evidence="4" id="KW-0479">Metal-binding</keyword>
<dbReference type="EMBL" id="JAWCUI010000038">
    <property type="protein sequence ID" value="KAL1893279.1"/>
    <property type="molecule type" value="Genomic_DNA"/>
</dbReference>
<dbReference type="InterPro" id="IPR036396">
    <property type="entry name" value="Cyt_P450_sf"/>
</dbReference>
<keyword evidence="6" id="KW-0812">Transmembrane</keyword>
<dbReference type="PANTHER" id="PTHR24305">
    <property type="entry name" value="CYTOCHROME P450"/>
    <property type="match status" value="1"/>
</dbReference>
<evidence type="ECO:0008006" key="9">
    <source>
        <dbReference type="Google" id="ProtNLM"/>
    </source>
</evidence>
<keyword evidence="6" id="KW-1133">Transmembrane helix</keyword>
<organism evidence="7 8">
    <name type="scientific">Sporothrix stenoceras</name>
    <dbReference type="NCBI Taxonomy" id="5173"/>
    <lineage>
        <taxon>Eukaryota</taxon>
        <taxon>Fungi</taxon>
        <taxon>Dikarya</taxon>
        <taxon>Ascomycota</taxon>
        <taxon>Pezizomycotina</taxon>
        <taxon>Sordariomycetes</taxon>
        <taxon>Sordariomycetidae</taxon>
        <taxon>Ophiostomatales</taxon>
        <taxon>Ophiostomataceae</taxon>
        <taxon>Sporothrix</taxon>
    </lineage>
</organism>
<evidence type="ECO:0000256" key="3">
    <source>
        <dbReference type="ARBA" id="ARBA00022617"/>
    </source>
</evidence>
<accession>A0ABR3YZ98</accession>
<reference evidence="7 8" key="1">
    <citation type="journal article" date="2024" name="IMA Fungus">
        <title>IMA Genome - F19 : A genome assembly and annotation guide to empower mycologists, including annotated draft genome sequences of Ceratocystis pirilliformis, Diaporthe australafricana, Fusarium ophioides, Paecilomyces lecythidis, and Sporothrix stenoceras.</title>
        <authorList>
            <person name="Aylward J."/>
            <person name="Wilson A.M."/>
            <person name="Visagie C.M."/>
            <person name="Spraker J."/>
            <person name="Barnes I."/>
            <person name="Buitendag C."/>
            <person name="Ceriani C."/>
            <person name="Del Mar Angel L."/>
            <person name="du Plessis D."/>
            <person name="Fuchs T."/>
            <person name="Gasser K."/>
            <person name="Kramer D."/>
            <person name="Li W."/>
            <person name="Munsamy K."/>
            <person name="Piso A."/>
            <person name="Price J.L."/>
            <person name="Sonnekus B."/>
            <person name="Thomas C."/>
            <person name="van der Nest A."/>
            <person name="van Dijk A."/>
            <person name="van Heerden A."/>
            <person name="van Vuuren N."/>
            <person name="Yilmaz N."/>
            <person name="Duong T.A."/>
            <person name="van der Merwe N.A."/>
            <person name="Wingfield M.J."/>
            <person name="Wingfield B.D."/>
        </authorList>
    </citation>
    <scope>NUCLEOTIDE SEQUENCE [LARGE SCALE GENOMIC DNA]</scope>
    <source>
        <strain evidence="7 8">CMW 5346</strain>
    </source>
</reference>
<dbReference type="Proteomes" id="UP001583186">
    <property type="component" value="Unassembled WGS sequence"/>
</dbReference>
<dbReference type="PANTHER" id="PTHR24305:SF210">
    <property type="entry name" value="CYTOCHROME P450 MONOOXYGENASE ASQL-RELATED"/>
    <property type="match status" value="1"/>
</dbReference>
<evidence type="ECO:0000256" key="5">
    <source>
        <dbReference type="ARBA" id="ARBA00023004"/>
    </source>
</evidence>
<keyword evidence="8" id="KW-1185">Reference proteome</keyword>
<dbReference type="PRINTS" id="PR00463">
    <property type="entry name" value="EP450I"/>
</dbReference>
<name>A0ABR3YZ98_9PEZI</name>
<gene>
    <name evidence="7" type="ORF">Sste5346_006455</name>
</gene>
<proteinExistence type="inferred from homology"/>
<comment type="caution">
    <text evidence="7">The sequence shown here is derived from an EMBL/GenBank/DDBJ whole genome shotgun (WGS) entry which is preliminary data.</text>
</comment>
<dbReference type="CDD" id="cd11058">
    <property type="entry name" value="CYP60B-like"/>
    <property type="match status" value="1"/>
</dbReference>
<evidence type="ECO:0000256" key="4">
    <source>
        <dbReference type="ARBA" id="ARBA00022723"/>
    </source>
</evidence>
<dbReference type="PRINTS" id="PR00385">
    <property type="entry name" value="P450"/>
</dbReference>
<evidence type="ECO:0000256" key="2">
    <source>
        <dbReference type="ARBA" id="ARBA00010617"/>
    </source>
</evidence>
<comment type="similarity">
    <text evidence="2">Belongs to the cytochrome P450 family.</text>
</comment>
<dbReference type="InterPro" id="IPR050121">
    <property type="entry name" value="Cytochrome_P450_monoxygenase"/>
</dbReference>
<keyword evidence="3" id="KW-0349">Heme</keyword>
<evidence type="ECO:0000256" key="6">
    <source>
        <dbReference type="SAM" id="Phobius"/>
    </source>
</evidence>
<dbReference type="Gene3D" id="1.10.630.10">
    <property type="entry name" value="Cytochrome P450"/>
    <property type="match status" value="1"/>
</dbReference>
<dbReference type="SUPFAM" id="SSF48264">
    <property type="entry name" value="Cytochrome P450"/>
    <property type="match status" value="1"/>
</dbReference>
<sequence length="527" mass="59706">MSSGIVGSLRDGLLARLEFVHEALHLDQYGVSAQTTSYVTGALSSSVILFFTYAVWLIYLHPLAKFPGPKRAVISNIFAFRTLVSGRSVWIMRDLHEKYGDIVRWGPNEVSFGTADAWKDIYDRRKDGKILIKDPDFYRVDDTVRAKHIVTATDPEVHAQMRKMMSHAFSSKALLDQEDVIQHYANGLIDAMYERCNDGPMDLVDFFNWTTFDILGEMAFGESFNSLRNRKTDSWIAIVLDSVKFTAWGVAIMKIPFIFHFEKYIFPKKVLEAGYTHALMSKKKILKRAEMTPARPDFASYILAKREALGITDWELAAHANALIVAGSETSATTMNGLFNYLTNYPDVYQKLKDEIRGAFSVGTEITAARAAALPYLTACIEEVMRIYPPIPNGMPRVTPPEGCTIDGQWVPGGTTVAVHMWAVTHNPKYFKDPNVFRPERWLDKENTTERLDASKPFLVGPRMCMGINMAWIELRILTAKIVFHFDFKMVDQRNWCEGQNCYTLWSKPPQIMVGTPAQPKPPVTVL</sequence>